<dbReference type="PANTHER" id="PTHR11019">
    <property type="entry name" value="HTH-TYPE TRANSCRIPTIONAL REGULATOR NIMR"/>
    <property type="match status" value="1"/>
</dbReference>
<dbReference type="InterPro" id="IPR009057">
    <property type="entry name" value="Homeodomain-like_sf"/>
</dbReference>
<dbReference type="InterPro" id="IPR018060">
    <property type="entry name" value="HTH_AraC"/>
</dbReference>
<evidence type="ECO:0000313" key="6">
    <source>
        <dbReference type="Proteomes" id="UP000298264"/>
    </source>
</evidence>
<evidence type="ECO:0000313" key="5">
    <source>
        <dbReference type="EMBL" id="TGN09364.1"/>
    </source>
</evidence>
<dbReference type="GO" id="GO:0003700">
    <property type="term" value="F:DNA-binding transcription factor activity"/>
    <property type="evidence" value="ECO:0007669"/>
    <property type="project" value="InterPro"/>
</dbReference>
<organism evidence="5 6">
    <name type="scientific">Leptospira ilyithenensis</name>
    <dbReference type="NCBI Taxonomy" id="2484901"/>
    <lineage>
        <taxon>Bacteria</taxon>
        <taxon>Pseudomonadati</taxon>
        <taxon>Spirochaetota</taxon>
        <taxon>Spirochaetia</taxon>
        <taxon>Leptospirales</taxon>
        <taxon>Leptospiraceae</taxon>
        <taxon>Leptospira</taxon>
    </lineage>
</organism>
<dbReference type="SUPFAM" id="SSF46689">
    <property type="entry name" value="Homeodomain-like"/>
    <property type="match status" value="1"/>
</dbReference>
<dbReference type="SMART" id="SM00342">
    <property type="entry name" value="HTH_ARAC"/>
    <property type="match status" value="1"/>
</dbReference>
<proteinExistence type="predicted"/>
<dbReference type="PROSITE" id="PS01124">
    <property type="entry name" value="HTH_ARAC_FAMILY_2"/>
    <property type="match status" value="1"/>
</dbReference>
<dbReference type="PRINTS" id="PR00032">
    <property type="entry name" value="HTHARAC"/>
</dbReference>
<keyword evidence="1" id="KW-0805">Transcription regulation</keyword>
<sequence>MKQFLIWDDFATYRGDGFSTGRHSHFYIQISLPDSGIIELRTQSGEWKTYNAVFIPSGVSHEMRRVEGNLTLLFLNPLTTGYHLFHDRSLEVNHSSFEVGDLFTETVKHRIKQILNSSDTKVRTQLLDIINKDFARTTSREIDARIQKSIKNVELEDFSLTRLAAEAHLSVERFRHLFSRETGVPFSAYRLWLKTKKAVDYLANHPHLLDAAHEGGFADQSHFTRVFRRSFGVGPSDFTKMKEPFNAIFFSK</sequence>
<dbReference type="GO" id="GO:0043565">
    <property type="term" value="F:sequence-specific DNA binding"/>
    <property type="evidence" value="ECO:0007669"/>
    <property type="project" value="InterPro"/>
</dbReference>
<gene>
    <name evidence="5" type="ORF">EHS11_12495</name>
</gene>
<accession>A0A4R9LR48</accession>
<dbReference type="RefSeq" id="WP_135764746.1">
    <property type="nucleotide sequence ID" value="NZ_RQHV01000052.1"/>
</dbReference>
<dbReference type="InterPro" id="IPR020449">
    <property type="entry name" value="Tscrpt_reg_AraC-type_HTH"/>
</dbReference>
<keyword evidence="2" id="KW-0238">DNA-binding</keyword>
<reference evidence="5" key="1">
    <citation type="journal article" date="2019" name="PLoS Negl. Trop. Dis.">
        <title>Revisiting the worldwide diversity of Leptospira species in the environment.</title>
        <authorList>
            <person name="Vincent A.T."/>
            <person name="Schiettekatte O."/>
            <person name="Bourhy P."/>
            <person name="Veyrier F.J."/>
            <person name="Picardeau M."/>
        </authorList>
    </citation>
    <scope>NUCLEOTIDE SEQUENCE [LARGE SCALE GENOMIC DNA]</scope>
    <source>
        <strain evidence="5">201400974</strain>
    </source>
</reference>
<dbReference type="EMBL" id="RQHV01000052">
    <property type="protein sequence ID" value="TGN09364.1"/>
    <property type="molecule type" value="Genomic_DNA"/>
</dbReference>
<name>A0A4R9LR48_9LEPT</name>
<dbReference type="PANTHER" id="PTHR11019:SF159">
    <property type="entry name" value="TRANSCRIPTIONAL REGULATOR-RELATED"/>
    <property type="match status" value="1"/>
</dbReference>
<dbReference type="Proteomes" id="UP000298264">
    <property type="component" value="Unassembled WGS sequence"/>
</dbReference>
<feature type="domain" description="HTH araC/xylS-type" evidence="4">
    <location>
        <begin position="140"/>
        <end position="241"/>
    </location>
</feature>
<keyword evidence="6" id="KW-1185">Reference proteome</keyword>
<dbReference type="Gene3D" id="1.10.10.60">
    <property type="entry name" value="Homeodomain-like"/>
    <property type="match status" value="1"/>
</dbReference>
<evidence type="ECO:0000259" key="4">
    <source>
        <dbReference type="PROSITE" id="PS01124"/>
    </source>
</evidence>
<dbReference type="OrthoDB" id="9778008at2"/>
<dbReference type="AlphaFoldDB" id="A0A4R9LR48"/>
<protein>
    <submittedName>
        <fullName evidence="5">AraC family transcriptional regulator</fullName>
    </submittedName>
</protein>
<dbReference type="Pfam" id="PF12833">
    <property type="entry name" value="HTH_18"/>
    <property type="match status" value="1"/>
</dbReference>
<evidence type="ECO:0000256" key="3">
    <source>
        <dbReference type="ARBA" id="ARBA00023163"/>
    </source>
</evidence>
<keyword evidence="3" id="KW-0804">Transcription</keyword>
<evidence type="ECO:0000256" key="1">
    <source>
        <dbReference type="ARBA" id="ARBA00023015"/>
    </source>
</evidence>
<evidence type="ECO:0000256" key="2">
    <source>
        <dbReference type="ARBA" id="ARBA00023125"/>
    </source>
</evidence>
<comment type="caution">
    <text evidence="5">The sequence shown here is derived from an EMBL/GenBank/DDBJ whole genome shotgun (WGS) entry which is preliminary data.</text>
</comment>